<dbReference type="GO" id="GO:0042299">
    <property type="term" value="F:lupeol synthase activity"/>
    <property type="evidence" value="ECO:0007669"/>
    <property type="project" value="UniProtKB-ARBA"/>
</dbReference>
<evidence type="ECO:0000259" key="5">
    <source>
        <dbReference type="Pfam" id="PF13243"/>
    </source>
</evidence>
<dbReference type="InterPro" id="IPR018333">
    <property type="entry name" value="Squalene_cyclase"/>
</dbReference>
<name>A0A314URG9_PRUYE</name>
<evidence type="ECO:0000313" key="7">
    <source>
        <dbReference type="EMBL" id="PQM39336.1"/>
    </source>
</evidence>
<dbReference type="Pfam" id="PF13249">
    <property type="entry name" value="SQHop_cyclase_N"/>
    <property type="match status" value="1"/>
</dbReference>
<dbReference type="EMBL" id="PJQY01003199">
    <property type="protein sequence ID" value="PQM39336.1"/>
    <property type="molecule type" value="Genomic_DNA"/>
</dbReference>
<dbReference type="InterPro" id="IPR002365">
    <property type="entry name" value="Terpene_synthase_CS"/>
</dbReference>
<dbReference type="SFLD" id="SFLDG01016">
    <property type="entry name" value="Prenyltransferase_Like_2"/>
    <property type="match status" value="1"/>
</dbReference>
<dbReference type="InterPro" id="IPR008930">
    <property type="entry name" value="Terpenoid_cyclase/PrenylTrfase"/>
</dbReference>
<accession>A0A314URG9</accession>
<feature type="domain" description="Squalene cyclase C-terminal" evidence="5">
    <location>
        <begin position="387"/>
        <end position="694"/>
    </location>
</feature>
<dbReference type="AlphaFoldDB" id="A0A314URG9"/>
<dbReference type="PANTHER" id="PTHR11764:SF85">
    <property type="entry name" value="TERPENE CYCLASE_MUTASE FAMILY MEMBER"/>
    <property type="match status" value="1"/>
</dbReference>
<protein>
    <recommendedName>
        <fullName evidence="4">Terpene cyclase/mutase family member</fullName>
        <ecNumber evidence="4">5.4.99.-</ecNumber>
    </recommendedName>
</protein>
<dbReference type="Gene3D" id="1.50.10.20">
    <property type="match status" value="2"/>
</dbReference>
<dbReference type="Proteomes" id="UP000250321">
    <property type="component" value="Unassembled WGS sequence"/>
</dbReference>
<dbReference type="OrthoDB" id="21502at2759"/>
<evidence type="ECO:0000256" key="1">
    <source>
        <dbReference type="ARBA" id="ARBA00009755"/>
    </source>
</evidence>
<dbReference type="GO" id="GO:0005811">
    <property type="term" value="C:lipid droplet"/>
    <property type="evidence" value="ECO:0007669"/>
    <property type="project" value="InterPro"/>
</dbReference>
<dbReference type="EC" id="5.4.99.-" evidence="4"/>
<dbReference type="STRING" id="2094558.A0A314URG9"/>
<dbReference type="Pfam" id="PF13243">
    <property type="entry name" value="SQHop_cyclase_C"/>
    <property type="match status" value="1"/>
</dbReference>
<dbReference type="FunFam" id="1.50.10.20:FF:000011">
    <property type="entry name" value="Terpene cyclase/mutase family member"/>
    <property type="match status" value="1"/>
</dbReference>
<dbReference type="CDD" id="cd02892">
    <property type="entry name" value="SQCY_1"/>
    <property type="match status" value="1"/>
</dbReference>
<evidence type="ECO:0000256" key="2">
    <source>
        <dbReference type="ARBA" id="ARBA00022737"/>
    </source>
</evidence>
<organism evidence="7 8">
    <name type="scientific">Prunus yedoensis var. nudiflora</name>
    <dbReference type="NCBI Taxonomy" id="2094558"/>
    <lineage>
        <taxon>Eukaryota</taxon>
        <taxon>Viridiplantae</taxon>
        <taxon>Streptophyta</taxon>
        <taxon>Embryophyta</taxon>
        <taxon>Tracheophyta</taxon>
        <taxon>Spermatophyta</taxon>
        <taxon>Magnoliopsida</taxon>
        <taxon>eudicotyledons</taxon>
        <taxon>Gunneridae</taxon>
        <taxon>Pentapetalae</taxon>
        <taxon>rosids</taxon>
        <taxon>fabids</taxon>
        <taxon>Rosales</taxon>
        <taxon>Rosaceae</taxon>
        <taxon>Amygdaloideae</taxon>
        <taxon>Amygdaleae</taxon>
        <taxon>Prunus</taxon>
    </lineage>
</organism>
<evidence type="ECO:0000313" key="8">
    <source>
        <dbReference type="Proteomes" id="UP000250321"/>
    </source>
</evidence>
<dbReference type="InterPro" id="IPR032697">
    <property type="entry name" value="SQ_cyclase_N"/>
</dbReference>
<sequence length="701" mass="79957">MWKLKIGAETVGEGGYQWLKSVNNHLGRQVWEFNPELGSPEELQRIEDARKAFWENRFERRHSSDLLMRIQFENENPCVTNLPQLKVKDEEEVTEEVVKTTLRRAISFYSTIQAHDGHWPGDYGGPMFLLPGLTLSITGALNAVLSKEHQHEMCRYLYNHQNEDGGLGLHIEGPSTMFGTALNYVTLRLLGEGADDGERAMELARKWILDHGGVTKITSWGKMWLSVLGTYEWSGNNPLPPEVWLCPYSLPFHPGRMWCHCRMVYLPMSYLYGKRFVGPITPTIWSLRKELYRVPYHEVDWNQARNLCAKEDLYYPHPMTVMQYIHYEDENTRYICIGPVNKVLNMLCCWAEDPNSDAFKLHLPRILDYLWVAEDGMKMQGYNGSQSWDTSFAVQAIISTNLAEEFGPTLRKAHEYIKDSAGAWPFSTADHGWPISDCTAEGLKAALLLSKLPTGTVGESLDMKRLYDACKCYAFLTVLQNDDGGFATYELTRSYQWLELINPAETFGDIVIDYPYVECTSAAIQALTMFRKLYPGHRREEIESCIARAAKFIEKIQATDGSWYGSWGVCFTYAGWFGIKGLAAAGRTYKDCSSIRKACDFLLSKELPSGGWGESYLSCQNKVYTNLKDNRPHIVHTAWAMLALIGADRVLINSQMENGDFPQKEITGVFNKNCMISYSAYRNIFPIWALGEYRCQVLEAL</sequence>
<keyword evidence="3 4" id="KW-0413">Isomerase</keyword>
<comment type="caution">
    <text evidence="7">The sequence shown here is derived from an EMBL/GenBank/DDBJ whole genome shotgun (WGS) entry which is preliminary data.</text>
</comment>
<proteinExistence type="inferred from homology"/>
<keyword evidence="8" id="KW-1185">Reference proteome</keyword>
<dbReference type="GO" id="GO:0016104">
    <property type="term" value="P:triterpenoid biosynthetic process"/>
    <property type="evidence" value="ECO:0007669"/>
    <property type="project" value="InterPro"/>
</dbReference>
<comment type="similarity">
    <text evidence="1 4">Belongs to the terpene cyclase/mutase family.</text>
</comment>
<evidence type="ECO:0000259" key="6">
    <source>
        <dbReference type="Pfam" id="PF13249"/>
    </source>
</evidence>
<dbReference type="PROSITE" id="PS01074">
    <property type="entry name" value="TERPENE_SYNTHASES"/>
    <property type="match status" value="1"/>
</dbReference>
<dbReference type="FunFam" id="1.50.10.20:FF:000044">
    <property type="entry name" value="Lupeol synthase"/>
    <property type="match status" value="1"/>
</dbReference>
<feature type="domain" description="Squalene cyclase N-terminal" evidence="6">
    <location>
        <begin position="104"/>
        <end position="303"/>
    </location>
</feature>
<evidence type="ECO:0000256" key="3">
    <source>
        <dbReference type="ARBA" id="ARBA00023235"/>
    </source>
</evidence>
<reference evidence="7 8" key="1">
    <citation type="submission" date="2018-02" db="EMBL/GenBank/DDBJ databases">
        <title>Draft genome of wild Prunus yedoensis var. nudiflora.</title>
        <authorList>
            <person name="Baek S."/>
            <person name="Kim J.-H."/>
            <person name="Choi K."/>
            <person name="Kim G.-B."/>
            <person name="Cho A."/>
            <person name="Jang H."/>
            <person name="Shin C.-H."/>
            <person name="Yu H.-J."/>
            <person name="Mun J.-H."/>
        </authorList>
    </citation>
    <scope>NUCLEOTIDE SEQUENCE [LARGE SCALE GENOMIC DNA]</scope>
    <source>
        <strain evidence="8">cv. Jeju island</strain>
        <tissue evidence="7">Leaf</tissue>
    </source>
</reference>
<keyword evidence="2" id="KW-0677">Repeat</keyword>
<dbReference type="NCBIfam" id="TIGR01787">
    <property type="entry name" value="squalene_cyclas"/>
    <property type="match status" value="1"/>
</dbReference>
<gene>
    <name evidence="7" type="ORF">Pyn_28748</name>
</gene>
<dbReference type="InterPro" id="IPR032696">
    <property type="entry name" value="SQ_cyclase_C"/>
</dbReference>
<evidence type="ECO:0000256" key="4">
    <source>
        <dbReference type="RuleBase" id="RU362003"/>
    </source>
</evidence>
<dbReference type="SUPFAM" id="SSF48239">
    <property type="entry name" value="Terpenoid cyclases/Protein prenyltransferases"/>
    <property type="match status" value="2"/>
</dbReference>
<dbReference type="PANTHER" id="PTHR11764">
    <property type="entry name" value="TERPENE CYCLASE/MUTASE FAMILY MEMBER"/>
    <property type="match status" value="1"/>
</dbReference>